<dbReference type="RefSeq" id="WP_350446825.1">
    <property type="nucleotide sequence ID" value="NZ_CP158373.1"/>
</dbReference>
<organism evidence="2">
    <name type="scientific">Pseudomonas solani</name>
    <dbReference type="NCBI Taxonomy" id="2731552"/>
    <lineage>
        <taxon>Bacteria</taxon>
        <taxon>Pseudomonadati</taxon>
        <taxon>Pseudomonadota</taxon>
        <taxon>Gammaproteobacteria</taxon>
        <taxon>Pseudomonadales</taxon>
        <taxon>Pseudomonadaceae</taxon>
        <taxon>Pseudomonas</taxon>
    </lineage>
</organism>
<gene>
    <name evidence="2" type="ORF">ABS648_23270</name>
</gene>
<sequence>MTVIAVPKSQKTRITLLVSSVETYTKKDSGEVRVSVQAIEAVPEGARKKGYGLVNYTAEPAIYDAVNFNGGLLQLSFYAEPREARNGFGNTTNQLHLLELIEEAPRGAQPASGKPAGEAKA</sequence>
<proteinExistence type="predicted"/>
<evidence type="ECO:0000256" key="1">
    <source>
        <dbReference type="SAM" id="MobiDB-lite"/>
    </source>
</evidence>
<evidence type="ECO:0008006" key="3">
    <source>
        <dbReference type="Google" id="ProtNLM"/>
    </source>
</evidence>
<feature type="region of interest" description="Disordered" evidence="1">
    <location>
        <begin position="102"/>
        <end position="121"/>
    </location>
</feature>
<dbReference type="EMBL" id="CP158373">
    <property type="protein sequence ID" value="XBY62844.1"/>
    <property type="molecule type" value="Genomic_DNA"/>
</dbReference>
<dbReference type="AlphaFoldDB" id="A0AAU7XYU0"/>
<accession>A0AAU7XYU0</accession>
<evidence type="ECO:0000313" key="2">
    <source>
        <dbReference type="EMBL" id="XBY62844.1"/>
    </source>
</evidence>
<reference evidence="2" key="1">
    <citation type="submission" date="2023-08" db="EMBL/GenBank/DDBJ databases">
        <title>Increased levels of nutrients transform a symbiont into a lethal pathobiont.</title>
        <authorList>
            <person name="Lachnit T."/>
            <person name="Ulrich L."/>
            <person name="Willmer F.M."/>
            <person name="Hasenbein T."/>
            <person name="Steiner L.X."/>
            <person name="Wolters M."/>
            <person name="Herbst E.M."/>
            <person name="Deines P."/>
        </authorList>
    </citation>
    <scope>NUCLEOTIDE SEQUENCE</scope>
    <source>
        <strain evidence="2">T3</strain>
    </source>
</reference>
<protein>
    <recommendedName>
        <fullName evidence="3">Single-stranded DNA-binding protein</fullName>
    </recommendedName>
</protein>
<name>A0AAU7XYU0_9PSED</name>